<evidence type="ECO:0000313" key="2">
    <source>
        <dbReference type="Proteomes" id="UP001151760"/>
    </source>
</evidence>
<accession>A0ABQ5DLD8</accession>
<protein>
    <submittedName>
        <fullName evidence="1">Uncharacterized protein</fullName>
    </submittedName>
</protein>
<dbReference type="EMBL" id="BQNB010015415">
    <property type="protein sequence ID" value="GJT39784.1"/>
    <property type="molecule type" value="Genomic_DNA"/>
</dbReference>
<sequence>MSTVPTRLGKTLTNMILLSMPNEIFQSGILVRRPRKCGDFVVERLMEGKNYTNQVDRGNCGLQMSLIHLAKKLEMSHDPFGSSSTPGFILQEKRFSENVTHPPSVDLFEPPVSGITYGSIAITAVVGIRGIIRRICPSQGFVDSIVFSWSKCCWQTRMKPMEFFSDEQMNFSLLDAFKDGEIERLWQNISLMA</sequence>
<dbReference type="Proteomes" id="UP001151760">
    <property type="component" value="Unassembled WGS sequence"/>
</dbReference>
<comment type="caution">
    <text evidence="1">The sequence shown here is derived from an EMBL/GenBank/DDBJ whole genome shotgun (WGS) entry which is preliminary data.</text>
</comment>
<gene>
    <name evidence="1" type="ORF">Tco_0939649</name>
</gene>
<proteinExistence type="predicted"/>
<reference evidence="1" key="1">
    <citation type="journal article" date="2022" name="Int. J. Mol. Sci.">
        <title>Draft Genome of Tanacetum Coccineum: Genomic Comparison of Closely Related Tanacetum-Family Plants.</title>
        <authorList>
            <person name="Yamashiro T."/>
            <person name="Shiraishi A."/>
            <person name="Nakayama K."/>
            <person name="Satake H."/>
        </authorList>
    </citation>
    <scope>NUCLEOTIDE SEQUENCE</scope>
</reference>
<organism evidence="1 2">
    <name type="scientific">Tanacetum coccineum</name>
    <dbReference type="NCBI Taxonomy" id="301880"/>
    <lineage>
        <taxon>Eukaryota</taxon>
        <taxon>Viridiplantae</taxon>
        <taxon>Streptophyta</taxon>
        <taxon>Embryophyta</taxon>
        <taxon>Tracheophyta</taxon>
        <taxon>Spermatophyta</taxon>
        <taxon>Magnoliopsida</taxon>
        <taxon>eudicotyledons</taxon>
        <taxon>Gunneridae</taxon>
        <taxon>Pentapetalae</taxon>
        <taxon>asterids</taxon>
        <taxon>campanulids</taxon>
        <taxon>Asterales</taxon>
        <taxon>Asteraceae</taxon>
        <taxon>Asteroideae</taxon>
        <taxon>Anthemideae</taxon>
        <taxon>Anthemidinae</taxon>
        <taxon>Tanacetum</taxon>
    </lineage>
</organism>
<keyword evidence="2" id="KW-1185">Reference proteome</keyword>
<evidence type="ECO:0000313" key="1">
    <source>
        <dbReference type="EMBL" id="GJT39784.1"/>
    </source>
</evidence>
<name>A0ABQ5DLD8_9ASTR</name>
<reference evidence="1" key="2">
    <citation type="submission" date="2022-01" db="EMBL/GenBank/DDBJ databases">
        <authorList>
            <person name="Yamashiro T."/>
            <person name="Shiraishi A."/>
            <person name="Satake H."/>
            <person name="Nakayama K."/>
        </authorList>
    </citation>
    <scope>NUCLEOTIDE SEQUENCE</scope>
</reference>